<keyword evidence="6" id="KW-1185">Reference proteome</keyword>
<dbReference type="GO" id="GO:0006355">
    <property type="term" value="P:regulation of DNA-templated transcription"/>
    <property type="evidence" value="ECO:0007669"/>
    <property type="project" value="UniProtKB-ARBA"/>
</dbReference>
<dbReference type="InterPro" id="IPR036390">
    <property type="entry name" value="WH_DNA-bd_sf"/>
</dbReference>
<keyword evidence="2" id="KW-0238">DNA-binding</keyword>
<dbReference type="PROSITE" id="PS00519">
    <property type="entry name" value="HTH_ASNC_1"/>
    <property type="match status" value="1"/>
</dbReference>
<evidence type="ECO:0000256" key="2">
    <source>
        <dbReference type="ARBA" id="ARBA00023125"/>
    </source>
</evidence>
<keyword evidence="1" id="KW-0805">Transcription regulation</keyword>
<dbReference type="PANTHER" id="PTHR30154:SF53">
    <property type="entry name" value="HTH-TYPE TRANSCRIPTIONAL REGULATOR LRPC"/>
    <property type="match status" value="1"/>
</dbReference>
<name>A0A1Y6BYW3_9NEIS</name>
<dbReference type="InterPro" id="IPR036388">
    <property type="entry name" value="WH-like_DNA-bd_sf"/>
</dbReference>
<dbReference type="Gene3D" id="1.10.10.10">
    <property type="entry name" value="Winged helix-like DNA-binding domain superfamily/Winged helix DNA-binding domain"/>
    <property type="match status" value="1"/>
</dbReference>
<dbReference type="GO" id="GO:0043565">
    <property type="term" value="F:sequence-specific DNA binding"/>
    <property type="evidence" value="ECO:0007669"/>
    <property type="project" value="InterPro"/>
</dbReference>
<protein>
    <submittedName>
        <fullName evidence="5">Transcriptional regulator, AsnC family</fullName>
    </submittedName>
</protein>
<evidence type="ECO:0000259" key="4">
    <source>
        <dbReference type="PROSITE" id="PS50956"/>
    </source>
</evidence>
<dbReference type="GO" id="GO:0043200">
    <property type="term" value="P:response to amino acid"/>
    <property type="evidence" value="ECO:0007669"/>
    <property type="project" value="TreeGrafter"/>
</dbReference>
<evidence type="ECO:0000256" key="1">
    <source>
        <dbReference type="ARBA" id="ARBA00023015"/>
    </source>
</evidence>
<dbReference type="Proteomes" id="UP000192920">
    <property type="component" value="Unassembled WGS sequence"/>
</dbReference>
<dbReference type="GO" id="GO:0005829">
    <property type="term" value="C:cytosol"/>
    <property type="evidence" value="ECO:0007669"/>
    <property type="project" value="TreeGrafter"/>
</dbReference>
<keyword evidence="3" id="KW-0804">Transcription</keyword>
<proteinExistence type="predicted"/>
<dbReference type="InterPro" id="IPR019887">
    <property type="entry name" value="Tscrpt_reg_AsnC/Lrp_C"/>
</dbReference>
<evidence type="ECO:0000256" key="3">
    <source>
        <dbReference type="ARBA" id="ARBA00023163"/>
    </source>
</evidence>
<dbReference type="InterPro" id="IPR000485">
    <property type="entry name" value="AsnC-type_HTH_dom"/>
</dbReference>
<dbReference type="InterPro" id="IPR011008">
    <property type="entry name" value="Dimeric_a/b-barrel"/>
</dbReference>
<feature type="domain" description="HTH asnC-type" evidence="4">
    <location>
        <begin position="9"/>
        <end position="70"/>
    </location>
</feature>
<dbReference type="AlphaFoldDB" id="A0A1Y6BYW3"/>
<reference evidence="6" key="1">
    <citation type="submission" date="2017-04" db="EMBL/GenBank/DDBJ databases">
        <authorList>
            <person name="Varghese N."/>
            <person name="Submissions S."/>
        </authorList>
    </citation>
    <scope>NUCLEOTIDE SEQUENCE [LARGE SCALE GENOMIC DNA]</scope>
    <source>
        <strain evidence="6">DSM 22618</strain>
    </source>
</reference>
<dbReference type="PRINTS" id="PR00033">
    <property type="entry name" value="HTHASNC"/>
</dbReference>
<dbReference type="Pfam" id="PF01037">
    <property type="entry name" value="AsnC_trans_reg"/>
    <property type="match status" value="1"/>
</dbReference>
<gene>
    <name evidence="5" type="ORF">SAMN02745746_02710</name>
</gene>
<dbReference type="PROSITE" id="PS50956">
    <property type="entry name" value="HTH_ASNC_2"/>
    <property type="match status" value="1"/>
</dbReference>
<dbReference type="SMART" id="SM00344">
    <property type="entry name" value="HTH_ASNC"/>
    <property type="match status" value="1"/>
</dbReference>
<dbReference type="Pfam" id="PF13412">
    <property type="entry name" value="HTH_24"/>
    <property type="match status" value="1"/>
</dbReference>
<dbReference type="Gene3D" id="3.30.70.920">
    <property type="match status" value="1"/>
</dbReference>
<dbReference type="SUPFAM" id="SSF46785">
    <property type="entry name" value="Winged helix' DNA-binding domain"/>
    <property type="match status" value="1"/>
</dbReference>
<dbReference type="InterPro" id="IPR011991">
    <property type="entry name" value="ArsR-like_HTH"/>
</dbReference>
<dbReference type="InterPro" id="IPR019888">
    <property type="entry name" value="Tscrpt_reg_AsnC-like"/>
</dbReference>
<dbReference type="CDD" id="cd00090">
    <property type="entry name" value="HTH_ARSR"/>
    <property type="match status" value="1"/>
</dbReference>
<dbReference type="PANTHER" id="PTHR30154">
    <property type="entry name" value="LEUCINE-RESPONSIVE REGULATORY PROTEIN"/>
    <property type="match status" value="1"/>
</dbReference>
<dbReference type="STRING" id="1123014.SAMN02745746_02710"/>
<dbReference type="SUPFAM" id="SSF54909">
    <property type="entry name" value="Dimeric alpha+beta barrel"/>
    <property type="match status" value="1"/>
</dbReference>
<evidence type="ECO:0000313" key="5">
    <source>
        <dbReference type="EMBL" id="SMF35415.1"/>
    </source>
</evidence>
<accession>A0A1Y6BYW3</accession>
<dbReference type="FunFam" id="1.10.10.10:FF:000186">
    <property type="entry name" value="AsnC family transcriptional regulator"/>
    <property type="match status" value="1"/>
</dbReference>
<organism evidence="5 6">
    <name type="scientific">Pseudogulbenkiania subflava DSM 22618</name>
    <dbReference type="NCBI Taxonomy" id="1123014"/>
    <lineage>
        <taxon>Bacteria</taxon>
        <taxon>Pseudomonadati</taxon>
        <taxon>Pseudomonadota</taxon>
        <taxon>Betaproteobacteria</taxon>
        <taxon>Neisseriales</taxon>
        <taxon>Chromobacteriaceae</taxon>
        <taxon>Pseudogulbenkiania</taxon>
    </lineage>
</organism>
<sequence>MANAFESKVDKFDHKILAALHENARLSFAELARRVNLSAPAVADRIDKLERAGIITGYHVGVDLARLGFPIQCVIELTVKHLEFYAVLEKLKDVPGIVSCESITGSSGLLLKVAVDTMAALQTLIAELMQYGDTKTSIVIDTPISPRLPPLPVD</sequence>
<evidence type="ECO:0000313" key="6">
    <source>
        <dbReference type="Proteomes" id="UP000192920"/>
    </source>
</evidence>
<dbReference type="EMBL" id="FXAG01000015">
    <property type="protein sequence ID" value="SMF35415.1"/>
    <property type="molecule type" value="Genomic_DNA"/>
</dbReference>
<dbReference type="InterPro" id="IPR019885">
    <property type="entry name" value="Tscrpt_reg_HTH_AsnC-type_CS"/>
</dbReference>